<dbReference type="InterPro" id="IPR026992">
    <property type="entry name" value="DIOX_N"/>
</dbReference>
<dbReference type="Pfam" id="PF03171">
    <property type="entry name" value="2OG-FeII_Oxy"/>
    <property type="match status" value="1"/>
</dbReference>
<evidence type="ECO:0000256" key="1">
    <source>
        <dbReference type="ARBA" id="ARBA00008056"/>
    </source>
</evidence>
<dbReference type="InterPro" id="IPR005123">
    <property type="entry name" value="Oxoglu/Fe-dep_dioxygenase_dom"/>
</dbReference>
<evidence type="ECO:0000259" key="6">
    <source>
        <dbReference type="PROSITE" id="PS51471"/>
    </source>
</evidence>
<dbReference type="Proteomes" id="UP000297814">
    <property type="component" value="Unassembled WGS sequence"/>
</dbReference>
<proteinExistence type="inferred from homology"/>
<evidence type="ECO:0000256" key="3">
    <source>
        <dbReference type="ARBA" id="ARBA00023002"/>
    </source>
</evidence>
<dbReference type="EMBL" id="PQXK01000648">
    <property type="protein sequence ID" value="TGO31488.1"/>
    <property type="molecule type" value="Genomic_DNA"/>
</dbReference>
<evidence type="ECO:0000256" key="4">
    <source>
        <dbReference type="ARBA" id="ARBA00023004"/>
    </source>
</evidence>
<comment type="caution">
    <text evidence="7">The sequence shown here is derived from an EMBL/GenBank/DDBJ whole genome shotgun (WGS) entry which is preliminary data.</text>
</comment>
<feature type="domain" description="Fe2OG dioxygenase" evidence="6">
    <location>
        <begin position="181"/>
        <end position="286"/>
    </location>
</feature>
<dbReference type="Gene3D" id="2.60.120.330">
    <property type="entry name" value="B-lactam Antibiotic, Isopenicillin N Synthase, Chain"/>
    <property type="match status" value="1"/>
</dbReference>
<evidence type="ECO:0000313" key="7">
    <source>
        <dbReference type="EMBL" id="TGO31488.1"/>
    </source>
</evidence>
<keyword evidence="2 5" id="KW-0479">Metal-binding</keyword>
<evidence type="ECO:0000256" key="2">
    <source>
        <dbReference type="ARBA" id="ARBA00022723"/>
    </source>
</evidence>
<name>A0A4Z1G6A1_9HELO</name>
<evidence type="ECO:0000313" key="8">
    <source>
        <dbReference type="Proteomes" id="UP000297814"/>
    </source>
</evidence>
<sequence>MTSQNNSQNSVQSLPTISLQGLFDQDPAEASKLLDASKQYGFFYLNFQTISNSETILDLINQIYRFEERLFSLPQEYLMKYDVDDIGYMKLNGEEMLDRLHCLELKNGRDGFESYAIPKDGVLGLGDEPYVRPPIFDENMPMLKAYMREMQEVTISIHKALTRALGLEIGGKFEEYHRINQPSPCILRLLKYHPQPIDERGASGTAHTDLGSLTILFTSQPGLQVLMKGSDEWEDVEPRAGHAIVNIGDGMSLLTNGLLHSSRHRVSPPHGQAMKTRYSFAFLQRAQEQTPLVALRSPLIQANDESFKVVTSGEWLHQKFSMLRAKTHDKEKNWMLTGYREIPTKTH</sequence>
<evidence type="ECO:0000256" key="5">
    <source>
        <dbReference type="RuleBase" id="RU003682"/>
    </source>
</evidence>
<protein>
    <recommendedName>
        <fullName evidence="6">Fe2OG dioxygenase domain-containing protein</fullName>
    </recommendedName>
</protein>
<dbReference type="SUPFAM" id="SSF51197">
    <property type="entry name" value="Clavaminate synthase-like"/>
    <property type="match status" value="1"/>
</dbReference>
<gene>
    <name evidence="7" type="ORF">BHYA_0653g00010</name>
</gene>
<dbReference type="AlphaFoldDB" id="A0A4Z1G6A1"/>
<dbReference type="PANTHER" id="PTHR10209">
    <property type="entry name" value="OXIDOREDUCTASE, 2OG-FE II OXYGENASE FAMILY PROTEIN"/>
    <property type="match status" value="1"/>
</dbReference>
<dbReference type="Pfam" id="PF14226">
    <property type="entry name" value="DIOX_N"/>
    <property type="match status" value="1"/>
</dbReference>
<dbReference type="GO" id="GO:0046872">
    <property type="term" value="F:metal ion binding"/>
    <property type="evidence" value="ECO:0007669"/>
    <property type="project" value="UniProtKB-KW"/>
</dbReference>
<organism evidence="7 8">
    <name type="scientific">Botrytis hyacinthi</name>
    <dbReference type="NCBI Taxonomy" id="278943"/>
    <lineage>
        <taxon>Eukaryota</taxon>
        <taxon>Fungi</taxon>
        <taxon>Dikarya</taxon>
        <taxon>Ascomycota</taxon>
        <taxon>Pezizomycotina</taxon>
        <taxon>Leotiomycetes</taxon>
        <taxon>Helotiales</taxon>
        <taxon>Sclerotiniaceae</taxon>
        <taxon>Botrytis</taxon>
    </lineage>
</organism>
<comment type="similarity">
    <text evidence="1 5">Belongs to the iron/ascorbate-dependent oxidoreductase family.</text>
</comment>
<dbReference type="GO" id="GO:0016491">
    <property type="term" value="F:oxidoreductase activity"/>
    <property type="evidence" value="ECO:0007669"/>
    <property type="project" value="UniProtKB-KW"/>
</dbReference>
<dbReference type="GO" id="GO:0044283">
    <property type="term" value="P:small molecule biosynthetic process"/>
    <property type="evidence" value="ECO:0007669"/>
    <property type="project" value="UniProtKB-ARBA"/>
</dbReference>
<dbReference type="PROSITE" id="PS51471">
    <property type="entry name" value="FE2OG_OXY"/>
    <property type="match status" value="1"/>
</dbReference>
<dbReference type="InterPro" id="IPR044861">
    <property type="entry name" value="IPNS-like_FE2OG_OXY"/>
</dbReference>
<reference evidence="7 8" key="1">
    <citation type="submission" date="2017-12" db="EMBL/GenBank/DDBJ databases">
        <title>Comparative genomics of Botrytis spp.</title>
        <authorList>
            <person name="Valero-Jimenez C.A."/>
            <person name="Tapia P."/>
            <person name="Veloso J."/>
            <person name="Silva-Moreno E."/>
            <person name="Staats M."/>
            <person name="Valdes J.H."/>
            <person name="Van Kan J.A.L."/>
        </authorList>
    </citation>
    <scope>NUCLEOTIDE SEQUENCE [LARGE SCALE GENOMIC DNA]</scope>
    <source>
        <strain evidence="7 8">Bh0001</strain>
    </source>
</reference>
<keyword evidence="8" id="KW-1185">Reference proteome</keyword>
<dbReference type="InterPro" id="IPR027443">
    <property type="entry name" value="IPNS-like_sf"/>
</dbReference>
<keyword evidence="3 5" id="KW-0560">Oxidoreductase</keyword>
<accession>A0A4Z1G6A1</accession>
<dbReference type="PANTHER" id="PTHR10209:SF881">
    <property type="entry name" value="FI07970P-RELATED"/>
    <property type="match status" value="1"/>
</dbReference>
<keyword evidence="4 5" id="KW-0408">Iron</keyword>